<comment type="subcellular location">
    <subcellularLocation>
        <location evidence="1">Cell membrane</location>
        <topology evidence="1">Multi-pass membrane protein</topology>
    </subcellularLocation>
</comment>
<dbReference type="Pfam" id="PF01312">
    <property type="entry name" value="Bac_export_2"/>
    <property type="match status" value="1"/>
</dbReference>
<evidence type="ECO:0000256" key="6">
    <source>
        <dbReference type="ARBA" id="ARBA00023136"/>
    </source>
</evidence>
<dbReference type="PANTHER" id="PTHR30531:SF12">
    <property type="entry name" value="FLAGELLAR BIOSYNTHETIC PROTEIN FLHB"/>
    <property type="match status" value="1"/>
</dbReference>
<dbReference type="NCBIfam" id="TIGR01404">
    <property type="entry name" value="FlhB_rel_III"/>
    <property type="match status" value="1"/>
</dbReference>
<dbReference type="InterPro" id="IPR006135">
    <property type="entry name" value="T3SS_substrate_exporter"/>
</dbReference>
<gene>
    <name evidence="9" type="ORF">SAMN05192548_100849</name>
</gene>
<dbReference type="RefSeq" id="WP_073428338.1">
    <property type="nucleotide sequence ID" value="NZ_CADFGY010000010.1"/>
</dbReference>
<feature type="region of interest" description="Disordered" evidence="7">
    <location>
        <begin position="349"/>
        <end position="370"/>
    </location>
</feature>
<proteinExistence type="inferred from homology"/>
<dbReference type="OrthoDB" id="9807950at2"/>
<evidence type="ECO:0000256" key="8">
    <source>
        <dbReference type="SAM" id="Phobius"/>
    </source>
</evidence>
<dbReference type="STRING" id="169427.SAMN05192548_100849"/>
<evidence type="ECO:0000313" key="10">
    <source>
        <dbReference type="Proteomes" id="UP000184395"/>
    </source>
</evidence>
<dbReference type="InterPro" id="IPR029025">
    <property type="entry name" value="T3SS_substrate_exporter_C"/>
</dbReference>
<dbReference type="Proteomes" id="UP000184395">
    <property type="component" value="Unassembled WGS sequence"/>
</dbReference>
<dbReference type="EMBL" id="FRAB01000008">
    <property type="protein sequence ID" value="SHJ85759.1"/>
    <property type="molecule type" value="Genomic_DNA"/>
</dbReference>
<dbReference type="PRINTS" id="PR00950">
    <property type="entry name" value="TYPE3IMSPROT"/>
</dbReference>
<dbReference type="InterPro" id="IPR006307">
    <property type="entry name" value="BsaZ-like"/>
</dbReference>
<evidence type="ECO:0000256" key="7">
    <source>
        <dbReference type="SAM" id="MobiDB-lite"/>
    </source>
</evidence>
<keyword evidence="6 8" id="KW-0472">Membrane</keyword>
<evidence type="ECO:0000256" key="3">
    <source>
        <dbReference type="ARBA" id="ARBA00022475"/>
    </source>
</evidence>
<dbReference type="GO" id="GO:0005886">
    <property type="term" value="C:plasma membrane"/>
    <property type="evidence" value="ECO:0007669"/>
    <property type="project" value="UniProtKB-SubCell"/>
</dbReference>
<dbReference type="AlphaFoldDB" id="A0A1M6MQT5"/>
<evidence type="ECO:0000313" key="9">
    <source>
        <dbReference type="EMBL" id="SHJ85759.1"/>
    </source>
</evidence>
<evidence type="ECO:0000256" key="2">
    <source>
        <dbReference type="ARBA" id="ARBA00010690"/>
    </source>
</evidence>
<name>A0A1M6MQT5_9BURK</name>
<keyword evidence="5 8" id="KW-1133">Transmembrane helix</keyword>
<organism evidence="9 10">
    <name type="scientific">Paraburkholderia terricola</name>
    <dbReference type="NCBI Taxonomy" id="169427"/>
    <lineage>
        <taxon>Bacteria</taxon>
        <taxon>Pseudomonadati</taxon>
        <taxon>Pseudomonadota</taxon>
        <taxon>Betaproteobacteria</taxon>
        <taxon>Burkholderiales</taxon>
        <taxon>Burkholderiaceae</taxon>
        <taxon>Paraburkholderia</taxon>
    </lineage>
</organism>
<dbReference type="PANTHER" id="PTHR30531">
    <property type="entry name" value="FLAGELLAR BIOSYNTHETIC PROTEIN FLHB"/>
    <property type="match status" value="1"/>
</dbReference>
<evidence type="ECO:0000256" key="1">
    <source>
        <dbReference type="ARBA" id="ARBA00004651"/>
    </source>
</evidence>
<feature type="transmembrane region" description="Helical" evidence="8">
    <location>
        <begin position="35"/>
        <end position="64"/>
    </location>
</feature>
<comment type="similarity">
    <text evidence="2">Belongs to the type III secretion exporter family.</text>
</comment>
<keyword evidence="3" id="KW-1003">Cell membrane</keyword>
<evidence type="ECO:0000256" key="4">
    <source>
        <dbReference type="ARBA" id="ARBA00022692"/>
    </source>
</evidence>
<sequence length="370" mass="40587">MSEQKTEQPTDKRLRDARKDGQISKSTDLVEAATMAVVIGLLALASASFAGALRAIVITALDFVPGRHDEPLMFGRLFELGKEALVIVVPCAGAAALAAIAALLPQVGFQVATKPVVPDLNHASPIEGVKRIFSWRTLIDLAKMMIKAAVIGVVMWVTIRWMLPLIVGSLYQPLPELSKLFWALLVKLFIVAAAVFVVIGVVDVKLQRALFMRKMRMSKVEVKRERKQMDGDPKIKAERRKLAREFATTAAPQQRVGFANALIVNPTHYAVAIRYAPDEHPLPLVIARGMDESAAQLRRFAREANVPIIGNPPVARALYKVGVDEPIPDELFETVAAILRWVDAIGARRDDGGGHDTQRADMENRDVQGT</sequence>
<feature type="transmembrane region" description="Helical" evidence="8">
    <location>
        <begin position="180"/>
        <end position="206"/>
    </location>
</feature>
<accession>A0A1M6MQT5</accession>
<evidence type="ECO:0000256" key="5">
    <source>
        <dbReference type="ARBA" id="ARBA00022989"/>
    </source>
</evidence>
<dbReference type="GeneID" id="301982513"/>
<dbReference type="KEGG" id="pts:CUJ90_30960"/>
<feature type="transmembrane region" description="Helical" evidence="8">
    <location>
        <begin position="148"/>
        <end position="168"/>
    </location>
</feature>
<keyword evidence="4 8" id="KW-0812">Transmembrane</keyword>
<dbReference type="SUPFAM" id="SSF160544">
    <property type="entry name" value="EscU C-terminal domain-like"/>
    <property type="match status" value="1"/>
</dbReference>
<dbReference type="GO" id="GO:0009306">
    <property type="term" value="P:protein secretion"/>
    <property type="evidence" value="ECO:0007669"/>
    <property type="project" value="InterPro"/>
</dbReference>
<dbReference type="Gene3D" id="3.40.1690.10">
    <property type="entry name" value="secretion proteins EscU"/>
    <property type="match status" value="1"/>
</dbReference>
<feature type="transmembrane region" description="Helical" evidence="8">
    <location>
        <begin position="84"/>
        <end position="104"/>
    </location>
</feature>
<reference evidence="9 10" key="1">
    <citation type="submission" date="2016-11" db="EMBL/GenBank/DDBJ databases">
        <authorList>
            <person name="Jaros S."/>
            <person name="Januszkiewicz K."/>
            <person name="Wedrychowicz H."/>
        </authorList>
    </citation>
    <scope>NUCLEOTIDE SEQUENCE [LARGE SCALE GENOMIC DNA]</scope>
    <source>
        <strain evidence="9 10">LMG 20594</strain>
    </source>
</reference>
<protein>
    <submittedName>
        <fullName evidence="9">Type III secretion protein U</fullName>
    </submittedName>
</protein>